<dbReference type="InterPro" id="IPR016909">
    <property type="entry name" value="rRNA_lsu_MeTfrase_F"/>
</dbReference>
<dbReference type="InterPro" id="IPR010286">
    <property type="entry name" value="METTL16/RlmF"/>
</dbReference>
<dbReference type="EMBL" id="OU015584">
    <property type="protein sequence ID" value="CAG5077244.1"/>
    <property type="molecule type" value="Genomic_DNA"/>
</dbReference>
<dbReference type="NCBIfam" id="NF008725">
    <property type="entry name" value="PRK11727.1"/>
    <property type="match status" value="1"/>
</dbReference>
<dbReference type="PANTHER" id="PTHR13393">
    <property type="entry name" value="SAM-DEPENDENT METHYLTRANSFERASE"/>
    <property type="match status" value="1"/>
</dbReference>
<evidence type="ECO:0000256" key="5">
    <source>
        <dbReference type="ARBA" id="ARBA00022691"/>
    </source>
</evidence>
<keyword evidence="2 6" id="KW-0698">rRNA processing</keyword>
<protein>
    <recommendedName>
        <fullName evidence="6">Ribosomal RNA large subunit methyltransferase F</fullName>
        <ecNumber evidence="6">2.1.1.181</ecNumber>
    </recommendedName>
    <alternativeName>
        <fullName evidence="6">23S rRNA mA1618 methyltransferase</fullName>
    </alternativeName>
    <alternativeName>
        <fullName evidence="6">rRNA adenine N-6-methyltransferase</fullName>
    </alternativeName>
</protein>
<dbReference type="PIRSF" id="PIRSF029038">
    <property type="entry name" value="Mtase_YbiN_prd"/>
    <property type="match status" value="1"/>
</dbReference>
<evidence type="ECO:0000256" key="6">
    <source>
        <dbReference type="HAMAP-Rule" id="MF_01848"/>
    </source>
</evidence>
<evidence type="ECO:0000313" key="8">
    <source>
        <dbReference type="Proteomes" id="UP000683507"/>
    </source>
</evidence>
<dbReference type="InterPro" id="IPR029063">
    <property type="entry name" value="SAM-dependent_MTases_sf"/>
</dbReference>
<dbReference type="PANTHER" id="PTHR13393:SF0">
    <property type="entry name" value="RNA N6-ADENOSINE-METHYLTRANSFERASE METTL16"/>
    <property type="match status" value="1"/>
</dbReference>
<evidence type="ECO:0000256" key="3">
    <source>
        <dbReference type="ARBA" id="ARBA00022603"/>
    </source>
</evidence>
<evidence type="ECO:0000256" key="2">
    <source>
        <dbReference type="ARBA" id="ARBA00022552"/>
    </source>
</evidence>
<keyword evidence="8" id="KW-1185">Reference proteome</keyword>
<dbReference type="GO" id="GO:0070475">
    <property type="term" value="P:rRNA base methylation"/>
    <property type="evidence" value="ECO:0007669"/>
    <property type="project" value="TreeGrafter"/>
</dbReference>
<dbReference type="GO" id="GO:0052907">
    <property type="term" value="F:23S rRNA (adenine(1618)-N(6))-methyltransferase activity"/>
    <property type="evidence" value="ECO:0007669"/>
    <property type="project" value="UniProtKB-EC"/>
</dbReference>
<evidence type="ECO:0000256" key="1">
    <source>
        <dbReference type="ARBA" id="ARBA00022490"/>
    </source>
</evidence>
<keyword evidence="5 6" id="KW-0949">S-adenosyl-L-methionine</keyword>
<dbReference type="GO" id="GO:0005737">
    <property type="term" value="C:cytoplasm"/>
    <property type="evidence" value="ECO:0007669"/>
    <property type="project" value="UniProtKB-SubCell"/>
</dbReference>
<sequence>MSSPKSKTTKSRLHKRNKNRDRYDLKVLVKTIPDLKEYVIPNKLGEDSVDFSQPEAVKLLNKAILLHDYGLEYWEFSDKNLTPPIPGRADYIHYMADLLMENNFGKLPAGNKITCVDIGVGASCIYPIIGVIEYGWNFIASDVDPDSINSAQNIVQKNAMLKGKVSCKLQHSATDIFYGIMRKDEKVDLTISNPPFHSSIEEARKGSLRKTRNLGSKDIKKPTLNFAGDINELVYPGGEYKFIHKMIRESEKFYKSCLWFSTIVSKQSNLKGIYKTLRKYGAVDVRTIPLGTGNKSSRIVAWTYLSREEQKAWREQRWD</sequence>
<reference evidence="7" key="1">
    <citation type="submission" date="2021-04" db="EMBL/GenBank/DDBJ databases">
        <authorList>
            <person name="Rodrigo-Torres L."/>
            <person name="Arahal R. D."/>
            <person name="Lucena T."/>
        </authorList>
    </citation>
    <scope>NUCLEOTIDE SEQUENCE</scope>
    <source>
        <strain evidence="7">AS29M-1</strain>
    </source>
</reference>
<evidence type="ECO:0000313" key="7">
    <source>
        <dbReference type="EMBL" id="CAG5077244.1"/>
    </source>
</evidence>
<dbReference type="Proteomes" id="UP000683507">
    <property type="component" value="Chromosome"/>
</dbReference>
<comment type="subcellular location">
    <subcellularLocation>
        <location evidence="6">Cytoplasm</location>
    </subcellularLocation>
</comment>
<keyword evidence="1 6" id="KW-0963">Cytoplasm</keyword>
<dbReference type="CDD" id="cd02440">
    <property type="entry name" value="AdoMet_MTases"/>
    <property type="match status" value="1"/>
</dbReference>
<name>A0A916JKN6_9FLAO</name>
<dbReference type="EC" id="2.1.1.181" evidence="6"/>
<dbReference type="HAMAP" id="MF_01848">
    <property type="entry name" value="23SrRNA_methyltr_F"/>
    <property type="match status" value="1"/>
</dbReference>
<keyword evidence="4 6" id="KW-0808">Transferase</keyword>
<dbReference type="AlphaFoldDB" id="A0A916JKN6"/>
<comment type="similarity">
    <text evidence="6">Belongs to the methyltransferase superfamily. METTL16/RlmF family.</text>
</comment>
<proteinExistence type="inferred from homology"/>
<comment type="catalytic activity">
    <reaction evidence="6">
        <text>adenosine(1618) in 23S rRNA + S-adenosyl-L-methionine = N(6)-methyladenosine(1618) in 23S rRNA + S-adenosyl-L-homocysteine + H(+)</text>
        <dbReference type="Rhea" id="RHEA:16497"/>
        <dbReference type="Rhea" id="RHEA-COMP:10229"/>
        <dbReference type="Rhea" id="RHEA-COMP:10231"/>
        <dbReference type="ChEBI" id="CHEBI:15378"/>
        <dbReference type="ChEBI" id="CHEBI:57856"/>
        <dbReference type="ChEBI" id="CHEBI:59789"/>
        <dbReference type="ChEBI" id="CHEBI:74411"/>
        <dbReference type="ChEBI" id="CHEBI:74449"/>
        <dbReference type="EC" id="2.1.1.181"/>
    </reaction>
</comment>
<keyword evidence="3 6" id="KW-0489">Methyltransferase</keyword>
<organism evidence="7 8">
    <name type="scientific">Parvicella tangerina</name>
    <dbReference type="NCBI Taxonomy" id="2829795"/>
    <lineage>
        <taxon>Bacteria</taxon>
        <taxon>Pseudomonadati</taxon>
        <taxon>Bacteroidota</taxon>
        <taxon>Flavobacteriia</taxon>
        <taxon>Flavobacteriales</taxon>
        <taxon>Parvicellaceae</taxon>
        <taxon>Parvicella</taxon>
    </lineage>
</organism>
<gene>
    <name evidence="6 7" type="primary">rlmF</name>
    <name evidence="7" type="ORF">CRYO30217_00329</name>
</gene>
<dbReference type="Gene3D" id="3.40.50.150">
    <property type="entry name" value="Vaccinia Virus protein VP39"/>
    <property type="match status" value="1"/>
</dbReference>
<dbReference type="KEGG" id="ptan:CRYO30217_00329"/>
<evidence type="ECO:0000256" key="4">
    <source>
        <dbReference type="ARBA" id="ARBA00022679"/>
    </source>
</evidence>
<dbReference type="Pfam" id="PF05971">
    <property type="entry name" value="Methyltransf_10"/>
    <property type="match status" value="1"/>
</dbReference>
<dbReference type="RefSeq" id="WP_258540567.1">
    <property type="nucleotide sequence ID" value="NZ_OU015584.1"/>
</dbReference>
<comment type="function">
    <text evidence="6">Specifically methylates the adenine in position 1618 of 23S rRNA.</text>
</comment>
<accession>A0A916JKN6</accession>
<dbReference type="SUPFAM" id="SSF53335">
    <property type="entry name" value="S-adenosyl-L-methionine-dependent methyltransferases"/>
    <property type="match status" value="1"/>
</dbReference>